<dbReference type="GO" id="GO:0003690">
    <property type="term" value="F:double-stranded DNA binding"/>
    <property type="evidence" value="ECO:0007669"/>
    <property type="project" value="TreeGrafter"/>
</dbReference>
<keyword evidence="5" id="KW-0233">DNA recombination</keyword>
<name>A0A2Z6GDQ3_9PROT</name>
<keyword evidence="4" id="KW-0963">Cytoplasm</keyword>
<accession>A0A2Z6GDQ3</accession>
<evidence type="ECO:0000313" key="6">
    <source>
        <dbReference type="EMBL" id="BBE51570.1"/>
    </source>
</evidence>
<keyword evidence="7" id="KW-1185">Reference proteome</keyword>
<evidence type="ECO:0000256" key="5">
    <source>
        <dbReference type="ARBA" id="ARBA00023172"/>
    </source>
</evidence>
<gene>
    <name evidence="6" type="ORF">OYT1_ch2044</name>
</gene>
<evidence type="ECO:0000256" key="3">
    <source>
        <dbReference type="ARBA" id="ARBA00022296"/>
    </source>
</evidence>
<evidence type="ECO:0000256" key="2">
    <source>
        <dbReference type="ARBA" id="ARBA00008657"/>
    </source>
</evidence>
<sequence length="297" mass="33158">MWFKNLQLYRLSRFDLTPAAFATALAEHTLEETGGSMDMQRLGWVPPKGENEPFVHQYGEQMLFALGVEKKLLPTTVVNQFAKARAQEIEEQQGYKPGRKQMKQIKEAMTDELLPRAFALRRSTRVWIDPTGQWLVVDAASVAKADEVVEMLLKHVEGIAFSMLKTQLSPTTAMTEWLLGGEAPTGFTLDDDYELRGVGEGKSSVRYTKHTPDADEIRKHVESGKQVSRLALTWNDRVSFVLDENLQLKRLAPLDVIAEQADADDDVFDSDFALMTGEVSKLLTDLVAALGGEVVVS</sequence>
<dbReference type="GO" id="GO:0006310">
    <property type="term" value="P:DNA recombination"/>
    <property type="evidence" value="ECO:0007669"/>
    <property type="project" value="UniProtKB-KW"/>
</dbReference>
<evidence type="ECO:0000256" key="1">
    <source>
        <dbReference type="ARBA" id="ARBA00004453"/>
    </source>
</evidence>
<dbReference type="Pfam" id="PF04381">
    <property type="entry name" value="RdgC"/>
    <property type="match status" value="1"/>
</dbReference>
<proteinExistence type="inferred from homology"/>
<protein>
    <recommendedName>
        <fullName evidence="3">Recombination-associated protein RdgC</fullName>
    </recommendedName>
</protein>
<dbReference type="PANTHER" id="PTHR38103:SF1">
    <property type="entry name" value="RECOMBINATION-ASSOCIATED PROTEIN RDGC"/>
    <property type="match status" value="1"/>
</dbReference>
<dbReference type="AlphaFoldDB" id="A0A2Z6GDQ3"/>
<dbReference type="Proteomes" id="UP000033070">
    <property type="component" value="Chromosome"/>
</dbReference>
<dbReference type="GO" id="GO:0000018">
    <property type="term" value="P:regulation of DNA recombination"/>
    <property type="evidence" value="ECO:0007669"/>
    <property type="project" value="TreeGrafter"/>
</dbReference>
<dbReference type="GO" id="GO:0043590">
    <property type="term" value="C:bacterial nucleoid"/>
    <property type="evidence" value="ECO:0007669"/>
    <property type="project" value="TreeGrafter"/>
</dbReference>
<dbReference type="KEGG" id="fam:OYT1_ch2044"/>
<dbReference type="EMBL" id="AP018738">
    <property type="protein sequence ID" value="BBE51570.1"/>
    <property type="molecule type" value="Genomic_DNA"/>
</dbReference>
<evidence type="ECO:0000256" key="4">
    <source>
        <dbReference type="ARBA" id="ARBA00022490"/>
    </source>
</evidence>
<evidence type="ECO:0000313" key="7">
    <source>
        <dbReference type="Proteomes" id="UP000033070"/>
    </source>
</evidence>
<comment type="subcellular location">
    <subcellularLocation>
        <location evidence="1">Cytoplasm</location>
        <location evidence="1">Nucleoid</location>
    </subcellularLocation>
</comment>
<dbReference type="STRING" id="1188319.OYT1_01035"/>
<dbReference type="NCBIfam" id="NF001464">
    <property type="entry name" value="PRK00321.1-5"/>
    <property type="match status" value="1"/>
</dbReference>
<dbReference type="OrthoDB" id="5290530at2"/>
<comment type="similarity">
    <text evidence="2">Belongs to the RdgC family.</text>
</comment>
<dbReference type="NCBIfam" id="NF001463">
    <property type="entry name" value="PRK00321.1-4"/>
    <property type="match status" value="1"/>
</dbReference>
<dbReference type="InterPro" id="IPR007476">
    <property type="entry name" value="RdgC"/>
</dbReference>
<reference evidence="6 7" key="1">
    <citation type="submission" date="2018-06" db="EMBL/GenBank/DDBJ databases">
        <title>OYT1 Genome Sequencing.</title>
        <authorList>
            <person name="Kato S."/>
            <person name="Itoh T."/>
            <person name="Ohkuma M."/>
        </authorList>
    </citation>
    <scope>NUCLEOTIDE SEQUENCE [LARGE SCALE GENOMIC DNA]</scope>
    <source>
        <strain evidence="6 7">OYT1</strain>
    </source>
</reference>
<dbReference type="RefSeq" id="WP_062626227.1">
    <property type="nucleotide sequence ID" value="NZ_AP018738.1"/>
</dbReference>
<dbReference type="PANTHER" id="PTHR38103">
    <property type="entry name" value="RECOMBINATION-ASSOCIATED PROTEIN RDGC"/>
    <property type="match status" value="1"/>
</dbReference>
<organism evidence="6 7">
    <name type="scientific">Ferriphaselus amnicola</name>
    <dbReference type="NCBI Taxonomy" id="1188319"/>
    <lineage>
        <taxon>Bacteria</taxon>
        <taxon>Pseudomonadati</taxon>
        <taxon>Pseudomonadota</taxon>
        <taxon>Betaproteobacteria</taxon>
        <taxon>Nitrosomonadales</taxon>
        <taxon>Gallionellaceae</taxon>
        <taxon>Ferriphaselus</taxon>
    </lineage>
</organism>